<keyword evidence="1" id="KW-0808">Transferase</keyword>
<organism evidence="8 9">
    <name type="scientific">Smithornis capensis</name>
    <dbReference type="NCBI Taxonomy" id="363769"/>
    <lineage>
        <taxon>Eukaryota</taxon>
        <taxon>Metazoa</taxon>
        <taxon>Chordata</taxon>
        <taxon>Craniata</taxon>
        <taxon>Vertebrata</taxon>
        <taxon>Euteleostomi</taxon>
        <taxon>Archelosauria</taxon>
        <taxon>Archosauria</taxon>
        <taxon>Dinosauria</taxon>
        <taxon>Saurischia</taxon>
        <taxon>Theropoda</taxon>
        <taxon>Coelurosauria</taxon>
        <taxon>Aves</taxon>
        <taxon>Neognathae</taxon>
        <taxon>Neoaves</taxon>
        <taxon>Telluraves</taxon>
        <taxon>Australaves</taxon>
        <taxon>Passeriformes</taxon>
        <taxon>Eurylaimidae</taxon>
        <taxon>Smithornis</taxon>
    </lineage>
</organism>
<reference evidence="8 9" key="1">
    <citation type="submission" date="2019-09" db="EMBL/GenBank/DDBJ databases">
        <title>Bird 10,000 Genomes (B10K) Project - Family phase.</title>
        <authorList>
            <person name="Zhang G."/>
        </authorList>
    </citation>
    <scope>NUCLEOTIDE SEQUENCE [LARGE SCALE GENOMIC DNA]</scope>
    <source>
        <strain evidence="8">B10K-CU-031-20</strain>
    </source>
</reference>
<evidence type="ECO:0000256" key="1">
    <source>
        <dbReference type="ARBA" id="ARBA00022679"/>
    </source>
</evidence>
<dbReference type="InterPro" id="IPR001584">
    <property type="entry name" value="Integrase_cat-core"/>
</dbReference>
<keyword evidence="3" id="KW-0540">Nuclease</keyword>
<dbReference type="PANTHER" id="PTHR41694:SF3">
    <property type="entry name" value="RNA-DIRECTED DNA POLYMERASE-RELATED"/>
    <property type="match status" value="1"/>
</dbReference>
<dbReference type="GO" id="GO:0016787">
    <property type="term" value="F:hydrolase activity"/>
    <property type="evidence" value="ECO:0007669"/>
    <property type="project" value="UniProtKB-KW"/>
</dbReference>
<dbReference type="PANTHER" id="PTHR41694">
    <property type="entry name" value="ENDOGENOUS RETROVIRUS GROUP K MEMBER POL PROTEIN"/>
    <property type="match status" value="1"/>
</dbReference>
<evidence type="ECO:0000256" key="5">
    <source>
        <dbReference type="ARBA" id="ARBA00022801"/>
    </source>
</evidence>
<dbReference type="AlphaFoldDB" id="A0A7K8R7D0"/>
<feature type="non-terminal residue" evidence="8">
    <location>
        <position position="68"/>
    </location>
</feature>
<dbReference type="EMBL" id="VWYW01001953">
    <property type="protein sequence ID" value="NXF13779.1"/>
    <property type="molecule type" value="Genomic_DNA"/>
</dbReference>
<sequence>SQNAKATCRRWLEVFAVLGLPQQIKTDNGPNYVSKTVQEFLEAGKIKHVRGIPHNSTGQAIVERKHQD</sequence>
<dbReference type="PROSITE" id="PS50994">
    <property type="entry name" value="INTEGRASE"/>
    <property type="match status" value="1"/>
</dbReference>
<evidence type="ECO:0000313" key="8">
    <source>
        <dbReference type="EMBL" id="NXF13779.1"/>
    </source>
</evidence>
<dbReference type="GO" id="GO:0003964">
    <property type="term" value="F:RNA-directed DNA polymerase activity"/>
    <property type="evidence" value="ECO:0007669"/>
    <property type="project" value="UniProtKB-KW"/>
</dbReference>
<dbReference type="Pfam" id="PF00665">
    <property type="entry name" value="rve"/>
    <property type="match status" value="1"/>
</dbReference>
<dbReference type="Gene3D" id="3.30.420.10">
    <property type="entry name" value="Ribonuclease H-like superfamily/Ribonuclease H"/>
    <property type="match status" value="1"/>
</dbReference>
<proteinExistence type="predicted"/>
<dbReference type="GO" id="GO:0035613">
    <property type="term" value="F:RNA stem-loop binding"/>
    <property type="evidence" value="ECO:0007669"/>
    <property type="project" value="TreeGrafter"/>
</dbReference>
<dbReference type="SUPFAM" id="SSF53098">
    <property type="entry name" value="Ribonuclease H-like"/>
    <property type="match status" value="1"/>
</dbReference>
<evidence type="ECO:0000259" key="7">
    <source>
        <dbReference type="PROSITE" id="PS50994"/>
    </source>
</evidence>
<accession>A0A7K8R7D0</accession>
<keyword evidence="5" id="KW-0378">Hydrolase</keyword>
<feature type="domain" description="Integrase catalytic" evidence="7">
    <location>
        <begin position="1"/>
        <end position="68"/>
    </location>
</feature>
<evidence type="ECO:0000256" key="3">
    <source>
        <dbReference type="ARBA" id="ARBA00022722"/>
    </source>
</evidence>
<keyword evidence="9" id="KW-1185">Reference proteome</keyword>
<gene>
    <name evidence="8" type="primary">Hervk_1</name>
    <name evidence="8" type="ORF">SMICAP_R15208</name>
</gene>
<protein>
    <submittedName>
        <fullName evidence="8">PO113 protein</fullName>
    </submittedName>
</protein>
<dbReference type="Proteomes" id="UP000567624">
    <property type="component" value="Unassembled WGS sequence"/>
</dbReference>
<keyword evidence="6" id="KW-0695">RNA-directed DNA polymerase</keyword>
<evidence type="ECO:0000256" key="4">
    <source>
        <dbReference type="ARBA" id="ARBA00022759"/>
    </source>
</evidence>
<dbReference type="GO" id="GO:0004519">
    <property type="term" value="F:endonuclease activity"/>
    <property type="evidence" value="ECO:0007669"/>
    <property type="project" value="UniProtKB-KW"/>
</dbReference>
<evidence type="ECO:0000256" key="6">
    <source>
        <dbReference type="ARBA" id="ARBA00022918"/>
    </source>
</evidence>
<keyword evidence="4" id="KW-0255">Endonuclease</keyword>
<dbReference type="GO" id="GO:0015074">
    <property type="term" value="P:DNA integration"/>
    <property type="evidence" value="ECO:0007669"/>
    <property type="project" value="InterPro"/>
</dbReference>
<dbReference type="InterPro" id="IPR036397">
    <property type="entry name" value="RNaseH_sf"/>
</dbReference>
<name>A0A7K8R7D0_9PASS</name>
<keyword evidence="2" id="KW-0548">Nucleotidyltransferase</keyword>
<feature type="non-terminal residue" evidence="8">
    <location>
        <position position="1"/>
    </location>
</feature>
<dbReference type="InterPro" id="IPR012337">
    <property type="entry name" value="RNaseH-like_sf"/>
</dbReference>
<evidence type="ECO:0000256" key="2">
    <source>
        <dbReference type="ARBA" id="ARBA00022695"/>
    </source>
</evidence>
<evidence type="ECO:0000313" key="9">
    <source>
        <dbReference type="Proteomes" id="UP000567624"/>
    </source>
</evidence>
<comment type="caution">
    <text evidence="8">The sequence shown here is derived from an EMBL/GenBank/DDBJ whole genome shotgun (WGS) entry which is preliminary data.</text>
</comment>